<dbReference type="Gene3D" id="2.60.40.1910">
    <property type="match status" value="1"/>
</dbReference>
<feature type="domain" description="Aminopeptidase N-like N-terminal" evidence="21">
    <location>
        <begin position="42"/>
        <end position="232"/>
    </location>
</feature>
<evidence type="ECO:0000256" key="9">
    <source>
        <dbReference type="ARBA" id="ARBA00022801"/>
    </source>
</evidence>
<dbReference type="PRINTS" id="PR00756">
    <property type="entry name" value="ALADIPTASE"/>
</dbReference>
<evidence type="ECO:0000259" key="21">
    <source>
        <dbReference type="Pfam" id="PF17900"/>
    </source>
</evidence>
<evidence type="ECO:0000259" key="19">
    <source>
        <dbReference type="Pfam" id="PF01433"/>
    </source>
</evidence>
<dbReference type="PANTHER" id="PTHR11533:SF290">
    <property type="entry name" value="AMINOPEPTIDASE"/>
    <property type="match status" value="1"/>
</dbReference>
<evidence type="ECO:0000256" key="17">
    <source>
        <dbReference type="PIRSR" id="PIRSR634016-4"/>
    </source>
</evidence>
<dbReference type="SUPFAM" id="SSF63737">
    <property type="entry name" value="Leukotriene A4 hydrolase N-terminal domain"/>
    <property type="match status" value="1"/>
</dbReference>
<dbReference type="GO" id="GO:0008270">
    <property type="term" value="F:zinc ion binding"/>
    <property type="evidence" value="ECO:0007669"/>
    <property type="project" value="InterPro"/>
</dbReference>
<evidence type="ECO:0000256" key="15">
    <source>
        <dbReference type="PIRSR" id="PIRSR634016-1"/>
    </source>
</evidence>
<keyword evidence="7 16" id="KW-0479">Metal-binding</keyword>
<feature type="binding site" evidence="16">
    <location>
        <position position="341"/>
    </location>
    <ligand>
        <name>Zn(2+)</name>
        <dbReference type="ChEBI" id="CHEBI:29105"/>
        <note>catalytic</note>
    </ligand>
</feature>
<dbReference type="GeneID" id="108630156"/>
<evidence type="ECO:0000256" key="2">
    <source>
        <dbReference type="ARBA" id="ARBA00010136"/>
    </source>
</evidence>
<feature type="chain" id="PRO_5042614565" evidence="18">
    <location>
        <begin position="18"/>
        <end position="697"/>
    </location>
</feature>
<feature type="signal peptide" evidence="18">
    <location>
        <begin position="1"/>
        <end position="17"/>
    </location>
</feature>
<comment type="subcellular location">
    <subcellularLocation>
        <location evidence="1">Cell membrane</location>
        <topology evidence="1">Lipid-anchor</topology>
        <topology evidence="1">GPI-anchor</topology>
    </subcellularLocation>
</comment>
<feature type="active site" description="Proton acceptor" evidence="15">
    <location>
        <position position="342"/>
    </location>
</feature>
<evidence type="ECO:0000256" key="10">
    <source>
        <dbReference type="ARBA" id="ARBA00022833"/>
    </source>
</evidence>
<keyword evidence="8 18" id="KW-0732">Signal</keyword>
<name>A0AAJ7JBB1_9HYME</name>
<keyword evidence="3" id="KW-0031">Aminopeptidase</keyword>
<feature type="binding site" evidence="16">
    <location>
        <position position="345"/>
    </location>
    <ligand>
        <name>Zn(2+)</name>
        <dbReference type="ChEBI" id="CHEBI:29105"/>
        <note>catalytic</note>
    </ligand>
</feature>
<dbReference type="FunFam" id="1.10.390.10:FF:000013">
    <property type="entry name" value="Aminopeptidase N"/>
    <property type="match status" value="1"/>
</dbReference>
<evidence type="ECO:0000256" key="16">
    <source>
        <dbReference type="PIRSR" id="PIRSR634016-3"/>
    </source>
</evidence>
<keyword evidence="5" id="KW-0336">GPI-anchor</keyword>
<dbReference type="InterPro" id="IPR050344">
    <property type="entry name" value="Peptidase_M1_aminopeptidases"/>
</dbReference>
<evidence type="ECO:0000256" key="7">
    <source>
        <dbReference type="ARBA" id="ARBA00022723"/>
    </source>
</evidence>
<dbReference type="InterPro" id="IPR034016">
    <property type="entry name" value="M1_APN-typ"/>
</dbReference>
<keyword evidence="22" id="KW-1185">Reference proteome</keyword>
<comment type="cofactor">
    <cofactor evidence="16">
        <name>Zn(2+)</name>
        <dbReference type="ChEBI" id="CHEBI:29105"/>
    </cofactor>
    <text evidence="16">Binds 1 zinc ion per subunit.</text>
</comment>
<dbReference type="PANTHER" id="PTHR11533">
    <property type="entry name" value="PROTEASE M1 ZINC METALLOPROTEASE"/>
    <property type="match status" value="1"/>
</dbReference>
<evidence type="ECO:0000313" key="23">
    <source>
        <dbReference type="RefSeq" id="XP_017888729.1"/>
    </source>
</evidence>
<evidence type="ECO:0000256" key="18">
    <source>
        <dbReference type="SAM" id="SignalP"/>
    </source>
</evidence>
<dbReference type="Pfam" id="PF01433">
    <property type="entry name" value="Peptidase_M1"/>
    <property type="match status" value="1"/>
</dbReference>
<keyword evidence="10 16" id="KW-0862">Zinc</keyword>
<dbReference type="KEGG" id="ccal:108630156"/>
<dbReference type="InterPro" id="IPR042097">
    <property type="entry name" value="Aminopeptidase_N-like_N_sf"/>
</dbReference>
<dbReference type="InterPro" id="IPR001930">
    <property type="entry name" value="Peptidase_M1"/>
</dbReference>
<dbReference type="GO" id="GO:0042277">
    <property type="term" value="F:peptide binding"/>
    <property type="evidence" value="ECO:0007669"/>
    <property type="project" value="TreeGrafter"/>
</dbReference>
<accession>A0AAJ7JBB1</accession>
<proteinExistence type="inferred from homology"/>
<keyword evidence="6" id="KW-0645">Protease</keyword>
<keyword evidence="9" id="KW-0378">Hydrolase</keyword>
<evidence type="ECO:0000259" key="20">
    <source>
        <dbReference type="Pfam" id="PF11838"/>
    </source>
</evidence>
<evidence type="ECO:0000256" key="1">
    <source>
        <dbReference type="ARBA" id="ARBA00004609"/>
    </source>
</evidence>
<sequence>MTRTFVTFLLVLGICQASFMLKNIDEKEVDLKYRLPSDVVIPTDYTLHLTPDLKNFTFEGEVNIMLRALTTNNTLTLNSKELTIHNVKFEDLDTNKTFKNEYTEDKQHEILIITVDPQFEKDHNYSLQIQYSGILNNNSRGFYRSRVMDGDKVTGYAATTHFEPTGARLAFPCWDEPAYKAKFNIRLTHNKEFQAISNMDELDKQDKQDTQDKQDGMITTSFKETPPMSTYLVAFVVSEYKFKEDKDHNFTYRVWTKANAIDQTDYALKMGMKILEQLDLYTNISYQKYMPAKMDQISQKDFPAGAMENWGLVIYRESSLLYNESSSTTRTKMSILTVIAHEFAHQWFGDLVSPKWWKYIWLNEGFANYFQYFISHKVVPELRLDDMFVVESMQQTAMVADWSPKQRPMNQDVTSPQEISALFDSIAYSKAGSVIRMMSHAMTEEVFQKGLQQYLKSNALRNADSIDLFGSLQKALDEGGIKWKQPVQVIMHNWVEYPGYPTLTVKRVKEGYQLTQEHFVIALIKVNEYPTKWWIPITYVEESNPNFKNTTPVDWFAPEKESHTVPSEEKKGWFIFNTQQAGYYRVNYDVENWELLIKELNMGNDTKIHVLNRAQMIDDAFNLARVNSLNYTVALNVALYLTHEADYMPWQPAFRHLSFLRNLLRTSEEYHTFMEIRRVINSVSTLLRCEACIRNGG</sequence>
<dbReference type="InterPro" id="IPR045357">
    <property type="entry name" value="Aminopeptidase_N-like_N"/>
</dbReference>
<dbReference type="GO" id="GO:0070006">
    <property type="term" value="F:metalloaminopeptidase activity"/>
    <property type="evidence" value="ECO:0007669"/>
    <property type="project" value="TreeGrafter"/>
</dbReference>
<dbReference type="Pfam" id="PF11838">
    <property type="entry name" value="ERAP1_C"/>
    <property type="match status" value="1"/>
</dbReference>
<evidence type="ECO:0000313" key="22">
    <source>
        <dbReference type="Proteomes" id="UP000694925"/>
    </source>
</evidence>
<dbReference type="FunFam" id="2.60.40.1730:FF:000002">
    <property type="entry name" value="Aminopeptidase"/>
    <property type="match status" value="1"/>
</dbReference>
<keyword evidence="12" id="KW-0472">Membrane</keyword>
<feature type="domain" description="Peptidase M1 membrane alanine aminopeptidase" evidence="19">
    <location>
        <begin position="266"/>
        <end position="494"/>
    </location>
</feature>
<evidence type="ECO:0000256" key="3">
    <source>
        <dbReference type="ARBA" id="ARBA00022438"/>
    </source>
</evidence>
<evidence type="ECO:0000256" key="12">
    <source>
        <dbReference type="ARBA" id="ARBA00023136"/>
    </source>
</evidence>
<dbReference type="SUPFAM" id="SSF55486">
    <property type="entry name" value="Metalloproteases ('zincins'), catalytic domain"/>
    <property type="match status" value="1"/>
</dbReference>
<evidence type="ECO:0000256" key="5">
    <source>
        <dbReference type="ARBA" id="ARBA00022622"/>
    </source>
</evidence>
<dbReference type="GO" id="GO:0005886">
    <property type="term" value="C:plasma membrane"/>
    <property type="evidence" value="ECO:0007669"/>
    <property type="project" value="UniProtKB-SubCell"/>
</dbReference>
<keyword evidence="4" id="KW-1003">Cell membrane</keyword>
<dbReference type="Gene3D" id="1.10.390.10">
    <property type="entry name" value="Neutral Protease Domain 2"/>
    <property type="match status" value="1"/>
</dbReference>
<evidence type="ECO:0000256" key="4">
    <source>
        <dbReference type="ARBA" id="ARBA00022475"/>
    </source>
</evidence>
<reference evidence="23" key="1">
    <citation type="submission" date="2025-08" db="UniProtKB">
        <authorList>
            <consortium name="RefSeq"/>
        </authorList>
    </citation>
    <scope>IDENTIFICATION</scope>
    <source>
        <tissue evidence="23">Whole body</tissue>
    </source>
</reference>
<dbReference type="InterPro" id="IPR014782">
    <property type="entry name" value="Peptidase_M1_dom"/>
</dbReference>
<dbReference type="Proteomes" id="UP000694925">
    <property type="component" value="Unplaced"/>
</dbReference>
<dbReference type="GO" id="GO:0098552">
    <property type="term" value="C:side of membrane"/>
    <property type="evidence" value="ECO:0007669"/>
    <property type="project" value="UniProtKB-KW"/>
</dbReference>
<dbReference type="RefSeq" id="XP_017888729.1">
    <property type="nucleotide sequence ID" value="XM_018033240.1"/>
</dbReference>
<dbReference type="AlphaFoldDB" id="A0AAJ7JBB1"/>
<dbReference type="GO" id="GO:0005615">
    <property type="term" value="C:extracellular space"/>
    <property type="evidence" value="ECO:0007669"/>
    <property type="project" value="TreeGrafter"/>
</dbReference>
<dbReference type="Gene3D" id="1.25.50.20">
    <property type="match status" value="1"/>
</dbReference>
<dbReference type="InterPro" id="IPR027268">
    <property type="entry name" value="Peptidase_M4/M1_CTD_sf"/>
</dbReference>
<feature type="domain" description="ERAP1-like C-terminal" evidence="20">
    <location>
        <begin position="573"/>
        <end position="675"/>
    </location>
</feature>
<evidence type="ECO:0000256" key="14">
    <source>
        <dbReference type="ARBA" id="ARBA00023288"/>
    </source>
</evidence>
<dbReference type="CDD" id="cd09601">
    <property type="entry name" value="M1_APN-Q_like"/>
    <property type="match status" value="1"/>
</dbReference>
<dbReference type="InterPro" id="IPR024571">
    <property type="entry name" value="ERAP1-like_C_dom"/>
</dbReference>
<protein>
    <submittedName>
        <fullName evidence="23">Aminopeptidase N-like</fullName>
    </submittedName>
</protein>
<keyword evidence="13" id="KW-0325">Glycoprotein</keyword>
<comment type="similarity">
    <text evidence="2">Belongs to the peptidase M1 family.</text>
</comment>
<evidence type="ECO:0000256" key="11">
    <source>
        <dbReference type="ARBA" id="ARBA00023049"/>
    </source>
</evidence>
<dbReference type="GO" id="GO:0005737">
    <property type="term" value="C:cytoplasm"/>
    <property type="evidence" value="ECO:0007669"/>
    <property type="project" value="TreeGrafter"/>
</dbReference>
<feature type="binding site" evidence="16">
    <location>
        <position position="364"/>
    </location>
    <ligand>
        <name>Zn(2+)</name>
        <dbReference type="ChEBI" id="CHEBI:29105"/>
        <note>catalytic</note>
    </ligand>
</feature>
<keyword evidence="11" id="KW-0482">Metalloprotease</keyword>
<feature type="site" description="Transition state stabilizer" evidence="17">
    <location>
        <position position="428"/>
    </location>
</feature>
<evidence type="ECO:0000256" key="8">
    <source>
        <dbReference type="ARBA" id="ARBA00022729"/>
    </source>
</evidence>
<evidence type="ECO:0000256" key="13">
    <source>
        <dbReference type="ARBA" id="ARBA00023180"/>
    </source>
</evidence>
<gene>
    <name evidence="23" type="primary">LOC108630156</name>
</gene>
<evidence type="ECO:0000256" key="6">
    <source>
        <dbReference type="ARBA" id="ARBA00022670"/>
    </source>
</evidence>
<dbReference type="GO" id="GO:0006508">
    <property type="term" value="P:proteolysis"/>
    <property type="evidence" value="ECO:0007669"/>
    <property type="project" value="UniProtKB-KW"/>
</dbReference>
<organism evidence="22 23">
    <name type="scientific">Ceratina calcarata</name>
    <dbReference type="NCBI Taxonomy" id="156304"/>
    <lineage>
        <taxon>Eukaryota</taxon>
        <taxon>Metazoa</taxon>
        <taxon>Ecdysozoa</taxon>
        <taxon>Arthropoda</taxon>
        <taxon>Hexapoda</taxon>
        <taxon>Insecta</taxon>
        <taxon>Pterygota</taxon>
        <taxon>Neoptera</taxon>
        <taxon>Endopterygota</taxon>
        <taxon>Hymenoptera</taxon>
        <taxon>Apocrita</taxon>
        <taxon>Aculeata</taxon>
        <taxon>Apoidea</taxon>
        <taxon>Anthophila</taxon>
        <taxon>Apidae</taxon>
        <taxon>Ceratina</taxon>
        <taxon>Zadontomerus</taxon>
    </lineage>
</organism>
<dbReference type="Gene3D" id="2.60.40.1730">
    <property type="entry name" value="tricorn interacting facor f3 domain"/>
    <property type="match status" value="1"/>
</dbReference>
<dbReference type="Pfam" id="PF17900">
    <property type="entry name" value="Peptidase_M1_N"/>
    <property type="match status" value="1"/>
</dbReference>
<dbReference type="GO" id="GO:0043171">
    <property type="term" value="P:peptide catabolic process"/>
    <property type="evidence" value="ECO:0007669"/>
    <property type="project" value="TreeGrafter"/>
</dbReference>
<dbReference type="FunFam" id="2.60.40.1910:FF:000008">
    <property type="entry name" value="Aminopeptidase"/>
    <property type="match status" value="1"/>
</dbReference>
<keyword evidence="14" id="KW-0449">Lipoprotein</keyword>